<dbReference type="Proteomes" id="UP000475862">
    <property type="component" value="Unassembled WGS sequence"/>
</dbReference>
<name>A0A6G0U1F6_APHGL</name>
<feature type="signal peptide" evidence="1">
    <location>
        <begin position="1"/>
        <end position="25"/>
    </location>
</feature>
<evidence type="ECO:0000313" key="2">
    <source>
        <dbReference type="EMBL" id="KAE9542948.1"/>
    </source>
</evidence>
<dbReference type="OrthoDB" id="6425203at2759"/>
<organism evidence="2 3">
    <name type="scientific">Aphis glycines</name>
    <name type="common">Soybean aphid</name>
    <dbReference type="NCBI Taxonomy" id="307491"/>
    <lineage>
        <taxon>Eukaryota</taxon>
        <taxon>Metazoa</taxon>
        <taxon>Ecdysozoa</taxon>
        <taxon>Arthropoda</taxon>
        <taxon>Hexapoda</taxon>
        <taxon>Insecta</taxon>
        <taxon>Pterygota</taxon>
        <taxon>Neoptera</taxon>
        <taxon>Paraneoptera</taxon>
        <taxon>Hemiptera</taxon>
        <taxon>Sternorrhyncha</taxon>
        <taxon>Aphidomorpha</taxon>
        <taxon>Aphidoidea</taxon>
        <taxon>Aphididae</taxon>
        <taxon>Aphidini</taxon>
        <taxon>Aphis</taxon>
        <taxon>Aphis</taxon>
    </lineage>
</organism>
<dbReference type="AlphaFoldDB" id="A0A6G0U1F6"/>
<evidence type="ECO:0000313" key="3">
    <source>
        <dbReference type="Proteomes" id="UP000475862"/>
    </source>
</evidence>
<comment type="caution">
    <text evidence="2">The sequence shown here is derived from an EMBL/GenBank/DDBJ whole genome shotgun (WGS) entry which is preliminary data.</text>
</comment>
<proteinExistence type="predicted"/>
<reference evidence="2 3" key="1">
    <citation type="submission" date="2019-08" db="EMBL/GenBank/DDBJ databases">
        <title>The genome of the soybean aphid Biotype 1, its phylome, world population structure and adaptation to the North American continent.</title>
        <authorList>
            <person name="Giordano R."/>
            <person name="Donthu R.K."/>
            <person name="Hernandez A.G."/>
            <person name="Wright C.L."/>
            <person name="Zimin A.V."/>
        </authorList>
    </citation>
    <scope>NUCLEOTIDE SEQUENCE [LARGE SCALE GENOMIC DNA]</scope>
    <source>
        <tissue evidence="2">Whole aphids</tissue>
    </source>
</reference>
<accession>A0A6G0U1F6</accession>
<dbReference type="EMBL" id="VYZN01000009">
    <property type="protein sequence ID" value="KAE9542948.1"/>
    <property type="molecule type" value="Genomic_DNA"/>
</dbReference>
<keyword evidence="1" id="KW-0732">Signal</keyword>
<feature type="chain" id="PRO_5026235908" evidence="1">
    <location>
        <begin position="26"/>
        <end position="258"/>
    </location>
</feature>
<gene>
    <name evidence="2" type="ORF">AGLY_002859</name>
</gene>
<protein>
    <submittedName>
        <fullName evidence="2">Uncharacterized protein</fullName>
    </submittedName>
</protein>
<keyword evidence="3" id="KW-1185">Reference proteome</keyword>
<sequence>MFKMICRNLFSVFVCSVIISSSVSASRIITESHRNARLKRVSPENTAAYGYRTQDRRDSSADGQHFLPAFGPLFSQLGHHSRPPRLYQEADYLPELSPFLQTAAASNQENAMLGSGNFGVIPGGTYYTAGETASASDPYLYDGNSHGRPHRYVQGHRINAINRFSGNPRPSAFRDPEDFFAGFRDFADITAPTKSSFSQYHMVYAPVEDVPSSEEIIKSKKKRKLNKHLENENDKTIKAKRKMHAGEKELYEPMIALS</sequence>
<evidence type="ECO:0000256" key="1">
    <source>
        <dbReference type="SAM" id="SignalP"/>
    </source>
</evidence>